<protein>
    <submittedName>
        <fullName evidence="1">Uncharacterized protein</fullName>
    </submittedName>
</protein>
<dbReference type="SUPFAM" id="SSF51726">
    <property type="entry name" value="UROD/MetE-like"/>
    <property type="match status" value="1"/>
</dbReference>
<proteinExistence type="predicted"/>
<dbReference type="RefSeq" id="WP_167109752.1">
    <property type="nucleotide sequence ID" value="NZ_JAANOU010000001.1"/>
</dbReference>
<comment type="caution">
    <text evidence="1">The sequence shown here is derived from an EMBL/GenBank/DDBJ whole genome shotgun (WGS) entry which is preliminary data.</text>
</comment>
<name>A0ABX0SPN9_9PSEU</name>
<reference evidence="1 2" key="1">
    <citation type="submission" date="2020-03" db="EMBL/GenBank/DDBJ databases">
        <title>Sequencing the genomes of 1000 actinobacteria strains.</title>
        <authorList>
            <person name="Klenk H.-P."/>
        </authorList>
    </citation>
    <scope>NUCLEOTIDE SEQUENCE [LARGE SCALE GENOMIC DNA]</scope>
    <source>
        <strain evidence="1 2">DSM 45668</strain>
    </source>
</reference>
<keyword evidence="2" id="KW-1185">Reference proteome</keyword>
<evidence type="ECO:0000313" key="1">
    <source>
        <dbReference type="EMBL" id="NIH77639.1"/>
    </source>
</evidence>
<sequence length="379" mass="40810">MSRLIHAVGSLPPAVAPDAETGMKWLVDSSAVDGQADGGAPVALTALPCDGDPDWIVQWLHGLRDVEDPSSARRVFEIVADGDSSDYDRVPMYRVAKGVKLQPEHVSLQRRQDVEGWIGLAEEVRRRAGADQLRFQVGIPSPLDLTTFALANPRVLPKLPVGQRLGAMASMLRLYPVFRTAVLDDVRAIHDSHGENVVFQVEAPSVLVVLWSAPAAARPLAAKWLAGKMAGLLAGFPQDAEVVLHLCYGDLAHRSLVTPDSFGPAVLFLNALAAKLGRRLPKVHLPAAFGDHPPSTDEAFYRPLRQLRPGYELYAGVAHHDGGTESREALRLFEDAFGRQATAVSTACGLGRHTAEQAEGAIQDCRDLAGVSRDEESAA</sequence>
<dbReference type="Gene3D" id="3.20.20.210">
    <property type="match status" value="1"/>
</dbReference>
<accession>A0ABX0SPN9</accession>
<dbReference type="EMBL" id="JAANOU010000001">
    <property type="protein sequence ID" value="NIH77639.1"/>
    <property type="molecule type" value="Genomic_DNA"/>
</dbReference>
<gene>
    <name evidence="1" type="ORF">FHX46_000169</name>
</gene>
<organism evidence="1 2">
    <name type="scientific">Amycolatopsis viridis</name>
    <dbReference type="NCBI Taxonomy" id="185678"/>
    <lineage>
        <taxon>Bacteria</taxon>
        <taxon>Bacillati</taxon>
        <taxon>Actinomycetota</taxon>
        <taxon>Actinomycetes</taxon>
        <taxon>Pseudonocardiales</taxon>
        <taxon>Pseudonocardiaceae</taxon>
        <taxon>Amycolatopsis</taxon>
    </lineage>
</organism>
<evidence type="ECO:0000313" key="2">
    <source>
        <dbReference type="Proteomes" id="UP000754495"/>
    </source>
</evidence>
<dbReference type="Proteomes" id="UP000754495">
    <property type="component" value="Unassembled WGS sequence"/>
</dbReference>
<dbReference type="InterPro" id="IPR038071">
    <property type="entry name" value="UROD/MetE-like_sf"/>
</dbReference>